<dbReference type="OrthoDB" id="9797506at2"/>
<evidence type="ECO:0000313" key="3">
    <source>
        <dbReference type="Proteomes" id="UP000017837"/>
    </source>
</evidence>
<dbReference type="SUPFAM" id="SSF49777">
    <property type="entry name" value="PEBP-like"/>
    <property type="match status" value="1"/>
</dbReference>
<dbReference type="InterPro" id="IPR008914">
    <property type="entry name" value="PEBP"/>
</dbReference>
<comment type="caution">
    <text evidence="2">The sequence shown here is derived from an EMBL/GenBank/DDBJ whole genome shotgun (WGS) entry which is preliminary data.</text>
</comment>
<name>V4PXZ6_9CAUL</name>
<dbReference type="eggNOG" id="COG1881">
    <property type="taxonomic scope" value="Bacteria"/>
</dbReference>
<feature type="chain" id="PRO_5004727574" description="YbhB/YbcL family Raf kinase inhibitor-like protein" evidence="1">
    <location>
        <begin position="21"/>
        <end position="178"/>
    </location>
</feature>
<feature type="signal peptide" evidence="1">
    <location>
        <begin position="1"/>
        <end position="20"/>
    </location>
</feature>
<organism evidence="2 3">
    <name type="scientific">Asticcacaulis benevestitus DSM 16100 = ATCC BAA-896</name>
    <dbReference type="NCBI Taxonomy" id="1121022"/>
    <lineage>
        <taxon>Bacteria</taxon>
        <taxon>Pseudomonadati</taxon>
        <taxon>Pseudomonadota</taxon>
        <taxon>Alphaproteobacteria</taxon>
        <taxon>Caulobacterales</taxon>
        <taxon>Caulobacteraceae</taxon>
        <taxon>Asticcacaulis</taxon>
    </lineage>
</organism>
<evidence type="ECO:0000256" key="1">
    <source>
        <dbReference type="SAM" id="SignalP"/>
    </source>
</evidence>
<dbReference type="InterPro" id="IPR005247">
    <property type="entry name" value="YbhB_YbcL/LppC-like"/>
</dbReference>
<gene>
    <name evidence="2" type="ORF">ABENE_12740</name>
</gene>
<accession>V4PXZ6</accession>
<dbReference type="PANTHER" id="PTHR30289">
    <property type="entry name" value="UNCHARACTERIZED PROTEIN YBCL-RELATED"/>
    <property type="match status" value="1"/>
</dbReference>
<dbReference type="STRING" id="1121022.GCA_000376105_00910"/>
<dbReference type="Proteomes" id="UP000017837">
    <property type="component" value="Unassembled WGS sequence"/>
</dbReference>
<keyword evidence="3" id="KW-1185">Reference proteome</keyword>
<dbReference type="AlphaFoldDB" id="V4PXZ6"/>
<dbReference type="NCBIfam" id="TIGR00481">
    <property type="entry name" value="YbhB/YbcL family Raf kinase inhibitor-like protein"/>
    <property type="match status" value="1"/>
</dbReference>
<dbReference type="Pfam" id="PF01161">
    <property type="entry name" value="PBP"/>
    <property type="match status" value="1"/>
</dbReference>
<dbReference type="PATRIC" id="fig|1121022.4.peg.2586"/>
<evidence type="ECO:0008006" key="4">
    <source>
        <dbReference type="Google" id="ProtNLM"/>
    </source>
</evidence>
<dbReference type="CDD" id="cd00865">
    <property type="entry name" value="PEBP_bact_arch"/>
    <property type="match status" value="1"/>
</dbReference>
<dbReference type="RefSeq" id="WP_018080578.1">
    <property type="nucleotide sequence ID" value="NZ_AQWM01000002.1"/>
</dbReference>
<dbReference type="PANTHER" id="PTHR30289:SF1">
    <property type="entry name" value="PEBP (PHOSPHATIDYLETHANOLAMINE-BINDING PROTEIN) FAMILY PROTEIN"/>
    <property type="match status" value="1"/>
</dbReference>
<keyword evidence="1" id="KW-0732">Signal</keyword>
<sequence>MRSFLFAFVAGMALATGAQAEDFSLSSPDIQDGKAPESMVLARAYGFGCDGANIAPALIWSHAPVGTKSFVLTLYDKDAPTGIGFMHWVVVNIPADQTAIAASGVLPTKALQTRSDIGVPGFLGVCPPAGEAHTYVFTLSALKVDALPVDANATPALVGFMTRANLLGQATLTFSYRR</sequence>
<evidence type="ECO:0000313" key="2">
    <source>
        <dbReference type="EMBL" id="ESQ90450.1"/>
    </source>
</evidence>
<dbReference type="EMBL" id="AWGB01000024">
    <property type="protein sequence ID" value="ESQ90450.1"/>
    <property type="molecule type" value="Genomic_DNA"/>
</dbReference>
<protein>
    <recommendedName>
        <fullName evidence="4">YbhB/YbcL family Raf kinase inhibitor-like protein</fullName>
    </recommendedName>
</protein>
<dbReference type="InterPro" id="IPR036610">
    <property type="entry name" value="PEBP-like_sf"/>
</dbReference>
<dbReference type="Gene3D" id="3.90.280.10">
    <property type="entry name" value="PEBP-like"/>
    <property type="match status" value="1"/>
</dbReference>
<proteinExistence type="predicted"/>
<reference evidence="2 3" key="1">
    <citation type="journal article" date="2014" name="Nature">
        <title>Sequential evolution of bacterial morphology by co-option of a developmental regulator.</title>
        <authorList>
            <person name="Jiang C."/>
            <person name="Brown P.J."/>
            <person name="Ducret A."/>
            <person name="Brun Y.V."/>
        </authorList>
    </citation>
    <scope>NUCLEOTIDE SEQUENCE [LARGE SCALE GENOMIC DNA]</scope>
    <source>
        <strain evidence="2 3">DSM 16100</strain>
    </source>
</reference>